<evidence type="ECO:0000313" key="1">
    <source>
        <dbReference type="EMBL" id="RON69464.1"/>
    </source>
</evidence>
<comment type="caution">
    <text evidence="1">The sequence shown here is derived from an EMBL/GenBank/DDBJ whole genome shotgun (WGS) entry which is preliminary data.</text>
</comment>
<dbReference type="Proteomes" id="UP000285757">
    <property type="component" value="Unassembled WGS sequence"/>
</dbReference>
<gene>
    <name evidence="1" type="ORF">BK671_08520</name>
</gene>
<organism evidence="1 2">
    <name type="scientific">Pseudomonas fluorescens</name>
    <dbReference type="NCBI Taxonomy" id="294"/>
    <lineage>
        <taxon>Bacteria</taxon>
        <taxon>Pseudomonadati</taxon>
        <taxon>Pseudomonadota</taxon>
        <taxon>Gammaproteobacteria</taxon>
        <taxon>Pseudomonadales</taxon>
        <taxon>Pseudomonadaceae</taxon>
        <taxon>Pseudomonas</taxon>
    </lineage>
</organism>
<evidence type="ECO:0000313" key="2">
    <source>
        <dbReference type="Proteomes" id="UP000285757"/>
    </source>
</evidence>
<sequence length="110" mass="12221">MIIQLVAAVVVLWLLGGCRLTRQVAEGGVSYHSREHLNLITTVPANFGFTSKALYFSKSGQDWEVYSLSLGSTVIRQQRKSNTVKVKSVLQIMSTEIPLASQIHNPFKQC</sequence>
<accession>A0A423LME0</accession>
<proteinExistence type="predicted"/>
<protein>
    <submittedName>
        <fullName evidence="1">Uncharacterized protein</fullName>
    </submittedName>
</protein>
<reference evidence="1 2" key="1">
    <citation type="submission" date="2016-10" db="EMBL/GenBank/DDBJ databases">
        <title>Comparative genome analysis of multiple Pseudomonas spp. focuses on biocontrol and plant growth promoting traits.</title>
        <authorList>
            <person name="Tao X.-Y."/>
            <person name="Taylor C.G."/>
        </authorList>
    </citation>
    <scope>NUCLEOTIDE SEQUENCE [LARGE SCALE GENOMIC DNA]</scope>
    <source>
        <strain evidence="1 2">24D3</strain>
    </source>
</reference>
<dbReference type="AlphaFoldDB" id="A0A423LME0"/>
<name>A0A423LME0_PSEFL</name>
<dbReference type="EMBL" id="MOBU01000006">
    <property type="protein sequence ID" value="RON69464.1"/>
    <property type="molecule type" value="Genomic_DNA"/>
</dbReference>